<proteinExistence type="predicted"/>
<evidence type="ECO:0000313" key="1">
    <source>
        <dbReference type="EMBL" id="MBB2975206.1"/>
    </source>
</evidence>
<dbReference type="RefSeq" id="WP_183408404.1">
    <property type="nucleotide sequence ID" value="NZ_CP049255.1"/>
</dbReference>
<evidence type="ECO:0000313" key="2">
    <source>
        <dbReference type="Proteomes" id="UP000529310"/>
    </source>
</evidence>
<dbReference type="EMBL" id="JACHWQ010000001">
    <property type="protein sequence ID" value="MBB2975206.1"/>
    <property type="molecule type" value="Genomic_DNA"/>
</dbReference>
<gene>
    <name evidence="1" type="ORF">FHX49_000747</name>
</gene>
<keyword evidence="2" id="KW-1185">Reference proteome</keyword>
<evidence type="ECO:0008006" key="3">
    <source>
        <dbReference type="Google" id="ProtNLM"/>
    </source>
</evidence>
<protein>
    <recommendedName>
        <fullName evidence="3">WYL domain-containing protein</fullName>
    </recommendedName>
</protein>
<organism evidence="1 2">
    <name type="scientific">Microbacterium endophyticum</name>
    <dbReference type="NCBI Taxonomy" id="1526412"/>
    <lineage>
        <taxon>Bacteria</taxon>
        <taxon>Bacillati</taxon>
        <taxon>Actinomycetota</taxon>
        <taxon>Actinomycetes</taxon>
        <taxon>Micrococcales</taxon>
        <taxon>Microbacteriaceae</taxon>
        <taxon>Microbacterium</taxon>
    </lineage>
</organism>
<accession>A0A7W4YN01</accession>
<dbReference type="Proteomes" id="UP000529310">
    <property type="component" value="Unassembled WGS sequence"/>
</dbReference>
<comment type="caution">
    <text evidence="1">The sequence shown here is derived from an EMBL/GenBank/DDBJ whole genome shotgun (WGS) entry which is preliminary data.</text>
</comment>
<sequence>MELPNHDDVIEAIARRREVLVTFRSKEDGGAVLVRRCAPMDYGPSRRAHDKTPRYHFWDWESDSPRTHTLSLLAMQIESVEILDTTFDPSSFVTWAPKWFVERTTWAPFN</sequence>
<dbReference type="AlphaFoldDB" id="A0A7W4YN01"/>
<reference evidence="1 2" key="1">
    <citation type="submission" date="2020-08" db="EMBL/GenBank/DDBJ databases">
        <title>Sequencing the genomes of 1000 actinobacteria strains.</title>
        <authorList>
            <person name="Klenk H.-P."/>
        </authorList>
    </citation>
    <scope>NUCLEOTIDE SEQUENCE [LARGE SCALE GENOMIC DNA]</scope>
    <source>
        <strain evidence="1 2">DSM 27099</strain>
    </source>
</reference>
<name>A0A7W4YN01_9MICO</name>